<keyword evidence="1" id="KW-0472">Membrane</keyword>
<evidence type="ECO:0000313" key="3">
    <source>
        <dbReference type="Proteomes" id="UP000787156"/>
    </source>
</evidence>
<comment type="caution">
    <text evidence="2">The sequence shown here is derived from an EMBL/GenBank/DDBJ whole genome shotgun (WGS) entry which is preliminary data.</text>
</comment>
<dbReference type="SUPFAM" id="SSF54523">
    <property type="entry name" value="Pili subunits"/>
    <property type="match status" value="1"/>
</dbReference>
<dbReference type="InterPro" id="IPR045584">
    <property type="entry name" value="Pilin-like"/>
</dbReference>
<evidence type="ECO:0000256" key="1">
    <source>
        <dbReference type="SAM" id="Phobius"/>
    </source>
</evidence>
<dbReference type="PROSITE" id="PS00409">
    <property type="entry name" value="PROKAR_NTER_METHYL"/>
    <property type="match status" value="1"/>
</dbReference>
<evidence type="ECO:0000313" key="2">
    <source>
        <dbReference type="EMBL" id="HJF26748.1"/>
    </source>
</evidence>
<dbReference type="Pfam" id="PF07963">
    <property type="entry name" value="N_methyl"/>
    <property type="match status" value="1"/>
</dbReference>
<organism evidence="2 3">
    <name type="scientific">Acinetobacter lwoffii</name>
    <dbReference type="NCBI Taxonomy" id="28090"/>
    <lineage>
        <taxon>Bacteria</taxon>
        <taxon>Pseudomonadati</taxon>
        <taxon>Pseudomonadota</taxon>
        <taxon>Gammaproteobacteria</taxon>
        <taxon>Moraxellales</taxon>
        <taxon>Moraxellaceae</taxon>
        <taxon>Acinetobacter</taxon>
    </lineage>
</organism>
<feature type="transmembrane region" description="Helical" evidence="1">
    <location>
        <begin position="7"/>
        <end position="27"/>
    </location>
</feature>
<dbReference type="InterPro" id="IPR012902">
    <property type="entry name" value="N_methyl_site"/>
</dbReference>
<reference evidence="2" key="1">
    <citation type="journal article" date="2021" name="PeerJ">
        <title>Extensive microbial diversity within the chicken gut microbiome revealed by metagenomics and culture.</title>
        <authorList>
            <person name="Gilroy R."/>
            <person name="Ravi A."/>
            <person name="Getino M."/>
            <person name="Pursley I."/>
            <person name="Horton D.L."/>
            <person name="Alikhan N.F."/>
            <person name="Baker D."/>
            <person name="Gharbi K."/>
            <person name="Hall N."/>
            <person name="Watson M."/>
            <person name="Adriaenssens E.M."/>
            <person name="Foster-Nyarko E."/>
            <person name="Jarju S."/>
            <person name="Secka A."/>
            <person name="Antonio M."/>
            <person name="Oren A."/>
            <person name="Chaudhuri R.R."/>
            <person name="La Ragione R."/>
            <person name="Hildebrand F."/>
            <person name="Pallen M.J."/>
        </authorList>
    </citation>
    <scope>NUCLEOTIDE SEQUENCE</scope>
    <source>
        <strain evidence="2">CHK135-1449</strain>
    </source>
</reference>
<dbReference type="EMBL" id="DYWX01000009">
    <property type="protein sequence ID" value="HJF26748.1"/>
    <property type="molecule type" value="Genomic_DNA"/>
</dbReference>
<dbReference type="Proteomes" id="UP000787156">
    <property type="component" value="Unassembled WGS sequence"/>
</dbReference>
<dbReference type="NCBIfam" id="TIGR02532">
    <property type="entry name" value="IV_pilin_GFxxxE"/>
    <property type="match status" value="1"/>
</dbReference>
<proteinExistence type="predicted"/>
<sequence length="149" mass="16276">MQKNKGFTLIELMVTIAVLAIIATMAAPSMNNMVANQSLNSSVRTLMDTLAQGRSQAILLRREVTITLNSSHNNTATAFYWKPRTGNALTAPVRLPAIIFMADGTMKDNVLNTRFAETNFVICNTKIHRSKSINLTRFGTATLGPEGTC</sequence>
<accession>A0A9D2ZXV0</accession>
<reference evidence="2" key="2">
    <citation type="submission" date="2021-09" db="EMBL/GenBank/DDBJ databases">
        <authorList>
            <person name="Gilroy R."/>
        </authorList>
    </citation>
    <scope>NUCLEOTIDE SEQUENCE</scope>
    <source>
        <strain evidence="2">CHK135-1449</strain>
    </source>
</reference>
<dbReference type="AlphaFoldDB" id="A0A9D2ZXV0"/>
<keyword evidence="1" id="KW-1133">Transmembrane helix</keyword>
<keyword evidence="1" id="KW-0812">Transmembrane</keyword>
<dbReference type="Gene3D" id="3.30.700.10">
    <property type="entry name" value="Glycoprotein, Type 4 Pilin"/>
    <property type="match status" value="1"/>
</dbReference>
<name>A0A9D2ZXV0_ACILW</name>
<protein>
    <submittedName>
        <fullName evidence="2">Prepilin-type N-terminal cleavage/methylation domain-containing protein</fullName>
    </submittedName>
</protein>
<gene>
    <name evidence="2" type="ORF">K8V79_00575</name>
</gene>